<comment type="similarity">
    <text evidence="5">Belongs to the bacterial solute-binding protein PotD/PotF family.</text>
</comment>
<keyword evidence="3" id="KW-0732">Signal</keyword>
<dbReference type="InterPro" id="IPR001188">
    <property type="entry name" value="Sperm_putr-bd"/>
</dbReference>
<dbReference type="EMBL" id="JAUCDY010000001">
    <property type="protein sequence ID" value="MDM7856733.1"/>
    <property type="molecule type" value="Genomic_DNA"/>
</dbReference>
<organism evidence="6 7">
    <name type="scientific">Thiopseudomonas acetoxidans</name>
    <dbReference type="NCBI Taxonomy" id="3041622"/>
    <lineage>
        <taxon>Bacteria</taxon>
        <taxon>Pseudomonadati</taxon>
        <taxon>Pseudomonadota</taxon>
        <taxon>Gammaproteobacteria</taxon>
        <taxon>Pseudomonadales</taxon>
        <taxon>Pseudomonadaceae</taxon>
        <taxon>Thiopseudomonas</taxon>
    </lineage>
</organism>
<comment type="subcellular location">
    <subcellularLocation>
        <location evidence="1 5">Periplasm</location>
    </subcellularLocation>
</comment>
<dbReference type="PANTHER" id="PTHR30222">
    <property type="entry name" value="SPERMIDINE/PUTRESCINE-BINDING PERIPLASMIC PROTEIN"/>
    <property type="match status" value="1"/>
</dbReference>
<dbReference type="PANTHER" id="PTHR30222:SF12">
    <property type="entry name" value="NORSPERMIDINE SENSOR"/>
    <property type="match status" value="1"/>
</dbReference>
<dbReference type="Pfam" id="PF13416">
    <property type="entry name" value="SBP_bac_8"/>
    <property type="match status" value="1"/>
</dbReference>
<comment type="function">
    <text evidence="5">Required for the activity of the bacterial periplasmic transport system of putrescine.</text>
</comment>
<evidence type="ECO:0000256" key="4">
    <source>
        <dbReference type="ARBA" id="ARBA00022764"/>
    </source>
</evidence>
<dbReference type="PIRSF" id="PIRSF019574">
    <property type="entry name" value="Periplasmic_polyamine_BP"/>
    <property type="match status" value="1"/>
</dbReference>
<protein>
    <recommendedName>
        <fullName evidence="5">Putrescine-binding periplasmic protein</fullName>
    </recommendedName>
</protein>
<evidence type="ECO:0000256" key="3">
    <source>
        <dbReference type="ARBA" id="ARBA00022729"/>
    </source>
</evidence>
<dbReference type="InterPro" id="IPR006059">
    <property type="entry name" value="SBP"/>
</dbReference>
<proteinExistence type="inferred from homology"/>
<dbReference type="CDD" id="cd13659">
    <property type="entry name" value="PBP2_PotF"/>
    <property type="match status" value="1"/>
</dbReference>
<comment type="caution">
    <text evidence="6">The sequence shown here is derived from an EMBL/GenBank/DDBJ whole genome shotgun (WGS) entry which is preliminary data.</text>
</comment>
<dbReference type="RefSeq" id="WP_289409700.1">
    <property type="nucleotide sequence ID" value="NZ_JAUCDY010000001.1"/>
</dbReference>
<keyword evidence="4 5" id="KW-0574">Periplasm</keyword>
<evidence type="ECO:0000256" key="2">
    <source>
        <dbReference type="ARBA" id="ARBA00022448"/>
    </source>
</evidence>
<keyword evidence="7" id="KW-1185">Reference proteome</keyword>
<dbReference type="Gene3D" id="3.40.190.10">
    <property type="entry name" value="Periplasmic binding protein-like II"/>
    <property type="match status" value="2"/>
</dbReference>
<accession>A0ABT7SKL8</accession>
<dbReference type="SUPFAM" id="SSF53850">
    <property type="entry name" value="Periplasmic binding protein-like II"/>
    <property type="match status" value="1"/>
</dbReference>
<sequence length="352" mass="39304">MTLAAATTVYAEKRVLHVYHWSDYVAPDTISNFEKQSGIKVVLDVYDNNEVLEAKLLSGHSGYDIVVPSNPFLAKQIKAGVYQKLDRSQLPLWDNLNKDLLKTLEVSDPGNQYSIPYMWGSIGIGYNLDKVKAELGDVALDSWDFVFNPEYVSKLHECGVALLDSPTEIIPAAMHYLGLPTDSDNPEHLKQAEDLLLKIRPYITYFHSSKYISDLANGNICVAVGYSGDLYQSKARAEEGTGNVRIAYTIPKEGAGTFFDMVGIPADAKNVTEAHEFINYLLQPQVMADLTNYLQFPNANSAATPLVDELYRNDPGIYPDEAMLKKLYTFPDLSAKIQRVMTRSWTKIKSGK</sequence>
<dbReference type="Proteomes" id="UP001241056">
    <property type="component" value="Unassembled WGS sequence"/>
</dbReference>
<keyword evidence="2 5" id="KW-0813">Transport</keyword>
<evidence type="ECO:0000313" key="6">
    <source>
        <dbReference type="EMBL" id="MDM7856733.1"/>
    </source>
</evidence>
<evidence type="ECO:0000256" key="1">
    <source>
        <dbReference type="ARBA" id="ARBA00004418"/>
    </source>
</evidence>
<dbReference type="PRINTS" id="PR00909">
    <property type="entry name" value="SPERMDNBNDNG"/>
</dbReference>
<reference evidence="6 7" key="1">
    <citation type="submission" date="2023-06" db="EMBL/GenBank/DDBJ databases">
        <title>Thiopseudomonas sp. CY1220 draft genome sequence.</title>
        <authorList>
            <person name="Zhao G."/>
            <person name="An M."/>
        </authorList>
    </citation>
    <scope>NUCLEOTIDE SEQUENCE [LARGE SCALE GENOMIC DNA]</scope>
    <source>
        <strain evidence="6 7">CY1220</strain>
    </source>
</reference>
<evidence type="ECO:0000313" key="7">
    <source>
        <dbReference type="Proteomes" id="UP001241056"/>
    </source>
</evidence>
<name>A0ABT7SKL8_9GAMM</name>
<gene>
    <name evidence="6" type="ORF">QEZ41_00315</name>
</gene>
<evidence type="ECO:0000256" key="5">
    <source>
        <dbReference type="PIRNR" id="PIRNR019574"/>
    </source>
</evidence>